<proteinExistence type="predicted"/>
<dbReference type="PROSITE" id="PS50181">
    <property type="entry name" value="FBOX"/>
    <property type="match status" value="1"/>
</dbReference>
<dbReference type="InterPro" id="IPR036047">
    <property type="entry name" value="F-box-like_dom_sf"/>
</dbReference>
<evidence type="ECO:0000313" key="2">
    <source>
        <dbReference type="EMBL" id="KAK0481990.1"/>
    </source>
</evidence>
<accession>A0AA39PD00</accession>
<dbReference type="AlphaFoldDB" id="A0AA39PD00"/>
<dbReference type="SUPFAM" id="SSF81383">
    <property type="entry name" value="F-box domain"/>
    <property type="match status" value="1"/>
</dbReference>
<dbReference type="EMBL" id="JAUEPU010000069">
    <property type="protein sequence ID" value="KAK0481990.1"/>
    <property type="molecule type" value="Genomic_DNA"/>
</dbReference>
<comment type="caution">
    <text evidence="2">The sequence shown here is derived from an EMBL/GenBank/DDBJ whole genome shotgun (WGS) entry which is preliminary data.</text>
</comment>
<sequence length="482" mass="55125">MMLLSALPFELLYKIASLLDPEERRNLRLVSKKFCGVATPLVFETVSISVSRSRRDRKCLAFLKALKTRADLAQHVQRLLINGFYHPSYENETLWHVITNGQERDVRKKGKRLLEAIPSLISLRTLHFYNFHPGVLSPSSVDSIMHALSRLPCLSHLSIDFHEQHEQSPTPISYSEFHDLERIGFGGRHMLDNIPPLVARSPNVAHLSLLVEQDTEEAPTAASRIFSDLPKGRYSRVQQLTIAGRGIVLPAQDVSLIVPHLHHLTSLWIYIDDVAPEFWSALRIEKICLRDVSVDIVNDALLEYLASYSGVTSMTLVHKRPVNPGHHVDISFRFWGEILPRHADTLLTLIVRPDFERSGGWCIDTRSLDAIRKCKRLEILRVKLDREIFKWEDRANIISQTLDHLHEWPALNVLDFSSIMTGVTYTGNDHFSQLMKSVVGAFRCTKPAESVLRLTLSADFVDYRLSRRNSDAEVYSFKEVRR</sequence>
<evidence type="ECO:0000313" key="3">
    <source>
        <dbReference type="Proteomes" id="UP001175228"/>
    </source>
</evidence>
<evidence type="ECO:0000259" key="1">
    <source>
        <dbReference type="PROSITE" id="PS50181"/>
    </source>
</evidence>
<dbReference type="InterPro" id="IPR001810">
    <property type="entry name" value="F-box_dom"/>
</dbReference>
<dbReference type="SMART" id="SM00256">
    <property type="entry name" value="FBOX"/>
    <property type="match status" value="1"/>
</dbReference>
<dbReference type="InterPro" id="IPR032675">
    <property type="entry name" value="LRR_dom_sf"/>
</dbReference>
<gene>
    <name evidence="2" type="ORF">EDD18DRAFT_1202312</name>
</gene>
<dbReference type="Gene3D" id="3.80.10.10">
    <property type="entry name" value="Ribonuclease Inhibitor"/>
    <property type="match status" value="1"/>
</dbReference>
<feature type="domain" description="F-box" evidence="1">
    <location>
        <begin position="1"/>
        <end position="46"/>
    </location>
</feature>
<reference evidence="2" key="1">
    <citation type="submission" date="2023-06" db="EMBL/GenBank/DDBJ databases">
        <authorList>
            <consortium name="Lawrence Berkeley National Laboratory"/>
            <person name="Ahrendt S."/>
            <person name="Sahu N."/>
            <person name="Indic B."/>
            <person name="Wong-Bajracharya J."/>
            <person name="Merenyi Z."/>
            <person name="Ke H.-M."/>
            <person name="Monk M."/>
            <person name="Kocsube S."/>
            <person name="Drula E."/>
            <person name="Lipzen A."/>
            <person name="Balint B."/>
            <person name="Henrissat B."/>
            <person name="Andreopoulos B."/>
            <person name="Martin F.M."/>
            <person name="Harder C.B."/>
            <person name="Rigling D."/>
            <person name="Ford K.L."/>
            <person name="Foster G.D."/>
            <person name="Pangilinan J."/>
            <person name="Papanicolaou A."/>
            <person name="Barry K."/>
            <person name="LaButti K."/>
            <person name="Viragh M."/>
            <person name="Koriabine M."/>
            <person name="Yan M."/>
            <person name="Riley R."/>
            <person name="Champramary S."/>
            <person name="Plett K.L."/>
            <person name="Tsai I.J."/>
            <person name="Slot J."/>
            <person name="Sipos G."/>
            <person name="Plett J."/>
            <person name="Nagy L.G."/>
            <person name="Grigoriev I.V."/>
        </authorList>
    </citation>
    <scope>NUCLEOTIDE SEQUENCE</scope>
    <source>
        <strain evidence="2">HWK02</strain>
    </source>
</reference>
<dbReference type="Proteomes" id="UP001175228">
    <property type="component" value="Unassembled WGS sequence"/>
</dbReference>
<dbReference type="Pfam" id="PF12937">
    <property type="entry name" value="F-box-like"/>
    <property type="match status" value="1"/>
</dbReference>
<dbReference type="SUPFAM" id="SSF52047">
    <property type="entry name" value="RNI-like"/>
    <property type="match status" value="1"/>
</dbReference>
<name>A0AA39PD00_9AGAR</name>
<organism evidence="2 3">
    <name type="scientific">Armillaria luteobubalina</name>
    <dbReference type="NCBI Taxonomy" id="153913"/>
    <lineage>
        <taxon>Eukaryota</taxon>
        <taxon>Fungi</taxon>
        <taxon>Dikarya</taxon>
        <taxon>Basidiomycota</taxon>
        <taxon>Agaricomycotina</taxon>
        <taxon>Agaricomycetes</taxon>
        <taxon>Agaricomycetidae</taxon>
        <taxon>Agaricales</taxon>
        <taxon>Marasmiineae</taxon>
        <taxon>Physalacriaceae</taxon>
        <taxon>Armillaria</taxon>
    </lineage>
</organism>
<protein>
    <recommendedName>
        <fullName evidence="1">F-box domain-containing protein</fullName>
    </recommendedName>
</protein>
<keyword evidence="3" id="KW-1185">Reference proteome</keyword>